<keyword evidence="10" id="KW-1185">Reference proteome</keyword>
<keyword evidence="5 8" id="KW-0812">Transmembrane</keyword>
<reference evidence="9 10" key="1">
    <citation type="submission" date="2024-10" db="EMBL/GenBank/DDBJ databases">
        <title>The Natural Products Discovery Center: Release of the First 8490 Sequenced Strains for Exploring Actinobacteria Biosynthetic Diversity.</title>
        <authorList>
            <person name="Kalkreuter E."/>
            <person name="Kautsar S.A."/>
            <person name="Yang D."/>
            <person name="Bader C.D."/>
            <person name="Teijaro C.N."/>
            <person name="Fluegel L."/>
            <person name="Davis C.M."/>
            <person name="Simpson J.R."/>
            <person name="Lauterbach L."/>
            <person name="Steele A.D."/>
            <person name="Gui C."/>
            <person name="Meng S."/>
            <person name="Li G."/>
            <person name="Viehrig K."/>
            <person name="Ye F."/>
            <person name="Su P."/>
            <person name="Kiefer A.F."/>
            <person name="Nichols A."/>
            <person name="Cepeda A.J."/>
            <person name="Yan W."/>
            <person name="Fan B."/>
            <person name="Jiang Y."/>
            <person name="Adhikari A."/>
            <person name="Zheng C.-J."/>
            <person name="Schuster L."/>
            <person name="Cowan T.M."/>
            <person name="Smanski M.J."/>
            <person name="Chevrette M.G."/>
            <person name="De Carvalho L.P.S."/>
            <person name="Shen B."/>
        </authorList>
    </citation>
    <scope>NUCLEOTIDE SEQUENCE [LARGE SCALE GENOMIC DNA]</scope>
    <source>
        <strain evidence="9 10">NPDC002173</strain>
    </source>
</reference>
<keyword evidence="4" id="KW-0808">Transferase</keyword>
<accession>A0ABW6STI8</accession>
<feature type="transmembrane region" description="Helical" evidence="8">
    <location>
        <begin position="445"/>
        <end position="463"/>
    </location>
</feature>
<dbReference type="Proteomes" id="UP001602013">
    <property type="component" value="Unassembled WGS sequence"/>
</dbReference>
<feature type="transmembrane region" description="Helical" evidence="8">
    <location>
        <begin position="189"/>
        <end position="209"/>
    </location>
</feature>
<proteinExistence type="predicted"/>
<gene>
    <name evidence="9" type="ORF">ACFYXI_22185</name>
</gene>
<feature type="transmembrane region" description="Helical" evidence="8">
    <location>
        <begin position="155"/>
        <end position="177"/>
    </location>
</feature>
<comment type="caution">
    <text evidence="9">The sequence shown here is derived from an EMBL/GenBank/DDBJ whole genome shotgun (WGS) entry which is preliminary data.</text>
</comment>
<evidence type="ECO:0000313" key="10">
    <source>
        <dbReference type="Proteomes" id="UP001602013"/>
    </source>
</evidence>
<organism evidence="9 10">
    <name type="scientific">Microtetraspora malaysiensis</name>
    <dbReference type="NCBI Taxonomy" id="161358"/>
    <lineage>
        <taxon>Bacteria</taxon>
        <taxon>Bacillati</taxon>
        <taxon>Actinomycetota</taxon>
        <taxon>Actinomycetes</taxon>
        <taxon>Streptosporangiales</taxon>
        <taxon>Streptosporangiaceae</taxon>
        <taxon>Microtetraspora</taxon>
    </lineage>
</organism>
<keyword evidence="6 8" id="KW-1133">Transmembrane helix</keyword>
<dbReference type="PANTHER" id="PTHR33908">
    <property type="entry name" value="MANNOSYLTRANSFERASE YKCB-RELATED"/>
    <property type="match status" value="1"/>
</dbReference>
<feature type="transmembrane region" description="Helical" evidence="8">
    <location>
        <begin position="124"/>
        <end position="143"/>
    </location>
</feature>
<evidence type="ECO:0000256" key="3">
    <source>
        <dbReference type="ARBA" id="ARBA00022676"/>
    </source>
</evidence>
<evidence type="ECO:0000313" key="9">
    <source>
        <dbReference type="EMBL" id="MFF3668300.1"/>
    </source>
</evidence>
<evidence type="ECO:0000256" key="1">
    <source>
        <dbReference type="ARBA" id="ARBA00004651"/>
    </source>
</evidence>
<dbReference type="InterPro" id="IPR050297">
    <property type="entry name" value="LipidA_mod_glycosyltrf_83"/>
</dbReference>
<feature type="transmembrane region" description="Helical" evidence="8">
    <location>
        <begin position="67"/>
        <end position="92"/>
    </location>
</feature>
<dbReference type="RefSeq" id="WP_387413773.1">
    <property type="nucleotide sequence ID" value="NZ_JBIASD010000014.1"/>
</dbReference>
<keyword evidence="2" id="KW-1003">Cell membrane</keyword>
<feature type="transmembrane region" description="Helical" evidence="8">
    <location>
        <begin position="417"/>
        <end position="439"/>
    </location>
</feature>
<evidence type="ECO:0000256" key="2">
    <source>
        <dbReference type="ARBA" id="ARBA00022475"/>
    </source>
</evidence>
<keyword evidence="3" id="KW-0328">Glycosyltransferase</keyword>
<evidence type="ECO:0000256" key="7">
    <source>
        <dbReference type="ARBA" id="ARBA00023136"/>
    </source>
</evidence>
<evidence type="ECO:0000256" key="6">
    <source>
        <dbReference type="ARBA" id="ARBA00022989"/>
    </source>
</evidence>
<comment type="subcellular location">
    <subcellularLocation>
        <location evidence="1">Cell membrane</location>
        <topology evidence="1">Multi-pass membrane protein</topology>
    </subcellularLocation>
</comment>
<dbReference type="EMBL" id="JBIASD010000014">
    <property type="protein sequence ID" value="MFF3668300.1"/>
    <property type="molecule type" value="Genomic_DNA"/>
</dbReference>
<dbReference type="PANTHER" id="PTHR33908:SF11">
    <property type="entry name" value="MEMBRANE PROTEIN"/>
    <property type="match status" value="1"/>
</dbReference>
<name>A0ABW6STI8_9ACTN</name>
<evidence type="ECO:0000256" key="8">
    <source>
        <dbReference type="SAM" id="Phobius"/>
    </source>
</evidence>
<sequence length="485" mass="51762">MRSLLRHRLFVVLFVLALALRVLAMVAFSPAVWFDDSFEYVGVAERMQPYPVRPSGYSMLLRLMRPLHSFGAVVAVQHLMGLATGAMVYALLRRRLSGARPVWAVLAAVPVLFDAYQIFFEHAVLSDVLFAFLVTAAVTVVLWSPRVSPGRAAAAAALLAAATLTRSIGLMLLPLLAGHLLLTRSGRRALLVAVVAVAVPLGGYAAWYASWHGSPGLNGGSGVWLWARTMPFADCARIKPPADDAVLCPEQPLGSRRGSPHFIWSDWSPLRKVPGRPVVARADLFQPGIDDLAGRFARRAIAAQPLDYLGLVAEDLGRTMGWRRGASPGSAPIAYNRYAFPNVTRPLPDDVRIPGGSIHEDLWAYERGRAATRLTDPAGPLVRAYQTYVFLPGTVFGVLVVAAMVAYGAAVRARRAAAVPAALPLAAGLALVVAPVVVAAYDSRYWLPAVPLLCLALAFAAIGRAGEACGPRQAARAPAPAHASG</sequence>
<feature type="transmembrane region" description="Helical" evidence="8">
    <location>
        <begin position="389"/>
        <end position="410"/>
    </location>
</feature>
<keyword evidence="7 8" id="KW-0472">Membrane</keyword>
<evidence type="ECO:0000256" key="5">
    <source>
        <dbReference type="ARBA" id="ARBA00022692"/>
    </source>
</evidence>
<evidence type="ECO:0000256" key="4">
    <source>
        <dbReference type="ARBA" id="ARBA00022679"/>
    </source>
</evidence>
<evidence type="ECO:0008006" key="11">
    <source>
        <dbReference type="Google" id="ProtNLM"/>
    </source>
</evidence>
<protein>
    <recommendedName>
        <fullName evidence="11">Glycosyltransferase RgtA/B/C/D-like domain-containing protein</fullName>
    </recommendedName>
</protein>